<dbReference type="InterPro" id="IPR002305">
    <property type="entry name" value="aa-tRNA-synth_Ic"/>
</dbReference>
<dbReference type="GO" id="GO:0003723">
    <property type="term" value="F:RNA binding"/>
    <property type="evidence" value="ECO:0007669"/>
    <property type="project" value="InterPro"/>
</dbReference>
<evidence type="ECO:0000256" key="6">
    <source>
        <dbReference type="ARBA" id="ARBA00023146"/>
    </source>
</evidence>
<protein>
    <recommendedName>
        <fullName evidence="1 9">Tyrosine--tRNA ligase</fullName>
        <ecNumber evidence="1 9">6.1.1.1</ecNumber>
    </recommendedName>
    <alternativeName>
        <fullName evidence="7 9">Tyrosyl-tRNA synthetase</fullName>
    </alternativeName>
</protein>
<dbReference type="STRING" id="215637.A0A4P9ZZJ1"/>
<sequence length="479" mass="52956">MVLASLVVRPILRSLSERGFIAALTNGPLDARLSLDKPGSVYLGIDPTASSLHVGNLLAIMGLLHFQRNGHRTTALVGGATGFIGDPSGRSSERTALDPDQLRNNVSTISKQLNAIFDNSRKALGADRSSLPDITVTNNLDWTAPLSIIDFLSSVGKYMRIGPMMMRESVKARINSDQGLSFTEFSYQLLQAMDFWYLYNFRNCFIQIGGSDQWGNITAGIELIHKMDPKAVSGLVEKLKERGPLVEPSPDPKSEPIGPDTSGREAYGITFPLLTTPTGEKFGKSAGNAVWLDSQMTTVYDFYQFFVRTPDSEVAKYLRLFTFIPLAEIDRIITTHNANPELRHAQTILANQVTQLIHGATGLRNAQIATRLLFGEPLDLATLNVQDVHDAFVGDRGRFFALSDAELQSMTLPDLAVRVGACKSKSEAIRLAKSGGFYLNQARQADIRNRPFDLKTDLLQERLCVLRVGKTHYFFVWRS</sequence>
<keyword evidence="3 9" id="KW-0547">Nucleotide-binding</keyword>
<dbReference type="Proteomes" id="UP000268162">
    <property type="component" value="Unassembled WGS sequence"/>
</dbReference>
<dbReference type="EC" id="6.1.1.1" evidence="1 9"/>
<keyword evidence="6 9" id="KW-0030">Aminoacyl-tRNA synthetase</keyword>
<dbReference type="SUPFAM" id="SSF52374">
    <property type="entry name" value="Nucleotidylyl transferase"/>
    <property type="match status" value="1"/>
</dbReference>
<keyword evidence="4 9" id="KW-0067">ATP-binding</keyword>
<dbReference type="Gene3D" id="1.10.240.10">
    <property type="entry name" value="Tyrosyl-Transfer RNA Synthetase"/>
    <property type="match status" value="1"/>
</dbReference>
<dbReference type="SUPFAM" id="SSF55174">
    <property type="entry name" value="Alpha-L RNA-binding motif"/>
    <property type="match status" value="1"/>
</dbReference>
<feature type="region of interest" description="Disordered" evidence="10">
    <location>
        <begin position="242"/>
        <end position="261"/>
    </location>
</feature>
<comment type="catalytic activity">
    <reaction evidence="8 9">
        <text>tRNA(Tyr) + L-tyrosine + ATP = L-tyrosyl-tRNA(Tyr) + AMP + diphosphate + H(+)</text>
        <dbReference type="Rhea" id="RHEA:10220"/>
        <dbReference type="Rhea" id="RHEA-COMP:9706"/>
        <dbReference type="Rhea" id="RHEA-COMP:9707"/>
        <dbReference type="ChEBI" id="CHEBI:15378"/>
        <dbReference type="ChEBI" id="CHEBI:30616"/>
        <dbReference type="ChEBI" id="CHEBI:33019"/>
        <dbReference type="ChEBI" id="CHEBI:58315"/>
        <dbReference type="ChEBI" id="CHEBI:78442"/>
        <dbReference type="ChEBI" id="CHEBI:78536"/>
        <dbReference type="ChEBI" id="CHEBI:456215"/>
        <dbReference type="EC" id="6.1.1.1"/>
    </reaction>
</comment>
<accession>A0A4P9ZZJ1</accession>
<name>A0A4P9ZZJ1_9FUNG</name>
<keyword evidence="12" id="KW-1185">Reference proteome</keyword>
<dbReference type="GO" id="GO:0004831">
    <property type="term" value="F:tyrosine-tRNA ligase activity"/>
    <property type="evidence" value="ECO:0007669"/>
    <property type="project" value="UniProtKB-EC"/>
</dbReference>
<dbReference type="Gene3D" id="3.10.290.10">
    <property type="entry name" value="RNA-binding S4 domain"/>
    <property type="match status" value="1"/>
</dbReference>
<evidence type="ECO:0000256" key="9">
    <source>
        <dbReference type="RuleBase" id="RU361234"/>
    </source>
</evidence>
<evidence type="ECO:0000256" key="7">
    <source>
        <dbReference type="ARBA" id="ARBA00033323"/>
    </source>
</evidence>
<dbReference type="InterPro" id="IPR002307">
    <property type="entry name" value="Tyr-tRNA-ligase"/>
</dbReference>
<dbReference type="NCBIfam" id="TIGR00234">
    <property type="entry name" value="tyrS"/>
    <property type="match status" value="2"/>
</dbReference>
<evidence type="ECO:0000313" key="12">
    <source>
        <dbReference type="Proteomes" id="UP000268162"/>
    </source>
</evidence>
<dbReference type="HAMAP" id="MF_02006">
    <property type="entry name" value="Tyr_tRNA_synth_type1"/>
    <property type="match status" value="1"/>
</dbReference>
<dbReference type="AlphaFoldDB" id="A0A4P9ZZJ1"/>
<evidence type="ECO:0000256" key="5">
    <source>
        <dbReference type="ARBA" id="ARBA00022917"/>
    </source>
</evidence>
<dbReference type="PANTHER" id="PTHR11766:SF0">
    <property type="entry name" value="TYROSINE--TRNA LIGASE, MITOCHONDRIAL"/>
    <property type="match status" value="1"/>
</dbReference>
<proteinExistence type="inferred from homology"/>
<dbReference type="InterPro" id="IPR024107">
    <property type="entry name" value="Tyr-tRNA-ligase_bac_1"/>
</dbReference>
<dbReference type="Gene3D" id="3.40.50.620">
    <property type="entry name" value="HUPs"/>
    <property type="match status" value="1"/>
</dbReference>
<evidence type="ECO:0000256" key="8">
    <source>
        <dbReference type="ARBA" id="ARBA00048248"/>
    </source>
</evidence>
<organism evidence="11 12">
    <name type="scientific">Dimargaris cristalligena</name>
    <dbReference type="NCBI Taxonomy" id="215637"/>
    <lineage>
        <taxon>Eukaryota</taxon>
        <taxon>Fungi</taxon>
        <taxon>Fungi incertae sedis</taxon>
        <taxon>Zoopagomycota</taxon>
        <taxon>Kickxellomycotina</taxon>
        <taxon>Dimargaritomycetes</taxon>
        <taxon>Dimargaritales</taxon>
        <taxon>Dimargaritaceae</taxon>
        <taxon>Dimargaris</taxon>
    </lineage>
</organism>
<dbReference type="FunFam" id="1.10.240.10:FF:000001">
    <property type="entry name" value="Tyrosine--tRNA ligase"/>
    <property type="match status" value="1"/>
</dbReference>
<evidence type="ECO:0000256" key="10">
    <source>
        <dbReference type="SAM" id="MobiDB-lite"/>
    </source>
</evidence>
<evidence type="ECO:0000256" key="3">
    <source>
        <dbReference type="ARBA" id="ARBA00022741"/>
    </source>
</evidence>
<dbReference type="PRINTS" id="PR01040">
    <property type="entry name" value="TRNASYNTHTYR"/>
</dbReference>
<dbReference type="GO" id="GO:0005739">
    <property type="term" value="C:mitochondrion"/>
    <property type="evidence" value="ECO:0007669"/>
    <property type="project" value="TreeGrafter"/>
</dbReference>
<evidence type="ECO:0000256" key="1">
    <source>
        <dbReference type="ARBA" id="ARBA00013160"/>
    </source>
</evidence>
<dbReference type="InterPro" id="IPR036986">
    <property type="entry name" value="S4_RNA-bd_sf"/>
</dbReference>
<gene>
    <name evidence="11" type="ORF">BJ085DRAFT_43633</name>
</gene>
<dbReference type="InterPro" id="IPR024088">
    <property type="entry name" value="Tyr-tRNA-ligase_bac-type"/>
</dbReference>
<evidence type="ECO:0000256" key="4">
    <source>
        <dbReference type="ARBA" id="ARBA00022840"/>
    </source>
</evidence>
<dbReference type="CDD" id="cd00805">
    <property type="entry name" value="TyrRS_core"/>
    <property type="match status" value="1"/>
</dbReference>
<evidence type="ECO:0000256" key="2">
    <source>
        <dbReference type="ARBA" id="ARBA00022598"/>
    </source>
</evidence>
<dbReference type="EMBL" id="ML002294">
    <property type="protein sequence ID" value="RKP39155.1"/>
    <property type="molecule type" value="Genomic_DNA"/>
</dbReference>
<dbReference type="Pfam" id="PF00579">
    <property type="entry name" value="tRNA-synt_1b"/>
    <property type="match status" value="1"/>
</dbReference>
<dbReference type="GO" id="GO:0005524">
    <property type="term" value="F:ATP binding"/>
    <property type="evidence" value="ECO:0007669"/>
    <property type="project" value="UniProtKB-KW"/>
</dbReference>
<comment type="similarity">
    <text evidence="9">Belongs to the class-I aminoacyl-tRNA synthetase family.</text>
</comment>
<dbReference type="PANTHER" id="PTHR11766">
    <property type="entry name" value="TYROSYL-TRNA SYNTHETASE"/>
    <property type="match status" value="1"/>
</dbReference>
<keyword evidence="2 9" id="KW-0436">Ligase</keyword>
<dbReference type="InterPro" id="IPR014729">
    <property type="entry name" value="Rossmann-like_a/b/a_fold"/>
</dbReference>
<reference evidence="12" key="1">
    <citation type="journal article" date="2018" name="Nat. Microbiol.">
        <title>Leveraging single-cell genomics to expand the fungal tree of life.</title>
        <authorList>
            <person name="Ahrendt S.R."/>
            <person name="Quandt C.A."/>
            <person name="Ciobanu D."/>
            <person name="Clum A."/>
            <person name="Salamov A."/>
            <person name="Andreopoulos B."/>
            <person name="Cheng J.F."/>
            <person name="Woyke T."/>
            <person name="Pelin A."/>
            <person name="Henrissat B."/>
            <person name="Reynolds N.K."/>
            <person name="Benny G.L."/>
            <person name="Smith M.E."/>
            <person name="James T.Y."/>
            <person name="Grigoriev I.V."/>
        </authorList>
    </citation>
    <scope>NUCLEOTIDE SEQUENCE [LARGE SCALE GENOMIC DNA]</scope>
    <source>
        <strain evidence="12">RSA 468</strain>
    </source>
</reference>
<keyword evidence="5 9" id="KW-0648">Protein biosynthesis</keyword>
<evidence type="ECO:0000313" key="11">
    <source>
        <dbReference type="EMBL" id="RKP39155.1"/>
    </source>
</evidence>
<dbReference type="GO" id="GO:0005829">
    <property type="term" value="C:cytosol"/>
    <property type="evidence" value="ECO:0007669"/>
    <property type="project" value="TreeGrafter"/>
</dbReference>
<dbReference type="GO" id="GO:0006437">
    <property type="term" value="P:tyrosyl-tRNA aminoacylation"/>
    <property type="evidence" value="ECO:0007669"/>
    <property type="project" value="InterPro"/>
</dbReference>
<feature type="compositionally biased region" description="Basic and acidic residues" evidence="10">
    <location>
        <begin position="242"/>
        <end position="254"/>
    </location>
</feature>